<reference evidence="1 2" key="1">
    <citation type="journal article" date="2012" name="New Phytol.">
        <title>Insight into trade-off between wood decay and parasitism from the genome of a fungal forest pathogen.</title>
        <authorList>
            <person name="Olson A."/>
            <person name="Aerts A."/>
            <person name="Asiegbu F."/>
            <person name="Belbahri L."/>
            <person name="Bouzid O."/>
            <person name="Broberg A."/>
            <person name="Canback B."/>
            <person name="Coutinho P.M."/>
            <person name="Cullen D."/>
            <person name="Dalman K."/>
            <person name="Deflorio G."/>
            <person name="van Diepen L.T."/>
            <person name="Dunand C."/>
            <person name="Duplessis S."/>
            <person name="Durling M."/>
            <person name="Gonthier P."/>
            <person name="Grimwood J."/>
            <person name="Fossdal C.G."/>
            <person name="Hansson D."/>
            <person name="Henrissat B."/>
            <person name="Hietala A."/>
            <person name="Himmelstrand K."/>
            <person name="Hoffmeister D."/>
            <person name="Hogberg N."/>
            <person name="James T.Y."/>
            <person name="Karlsson M."/>
            <person name="Kohler A."/>
            <person name="Kues U."/>
            <person name="Lee Y.H."/>
            <person name="Lin Y.C."/>
            <person name="Lind M."/>
            <person name="Lindquist E."/>
            <person name="Lombard V."/>
            <person name="Lucas S."/>
            <person name="Lunden K."/>
            <person name="Morin E."/>
            <person name="Murat C."/>
            <person name="Park J."/>
            <person name="Raffaello T."/>
            <person name="Rouze P."/>
            <person name="Salamov A."/>
            <person name="Schmutz J."/>
            <person name="Solheim H."/>
            <person name="Stahlberg J."/>
            <person name="Velez H."/>
            <person name="de Vries R.P."/>
            <person name="Wiebenga A."/>
            <person name="Woodward S."/>
            <person name="Yakovlev I."/>
            <person name="Garbelotto M."/>
            <person name="Martin F."/>
            <person name="Grigoriev I.V."/>
            <person name="Stenlid J."/>
        </authorList>
    </citation>
    <scope>NUCLEOTIDE SEQUENCE [LARGE SCALE GENOMIC DNA]</scope>
    <source>
        <strain evidence="1 2">TC 32-1</strain>
    </source>
</reference>
<gene>
    <name evidence="1" type="ORF">HETIRDRAFT_407882</name>
</gene>
<evidence type="ECO:0000313" key="2">
    <source>
        <dbReference type="Proteomes" id="UP000030671"/>
    </source>
</evidence>
<dbReference type="KEGG" id="hir:HETIRDRAFT_407882"/>
<sequence>MSRGINVSSSGVLDNAVDLRRAALAKVIEFEVPKALPRAIRPDRKRCLSQWYCDSDVTDEHAKTHTS</sequence>
<dbReference type="InParanoid" id="W4KJX7"/>
<dbReference type="GeneID" id="20672636"/>
<protein>
    <submittedName>
        <fullName evidence="1">Uncharacterized protein</fullName>
    </submittedName>
</protein>
<dbReference type="AlphaFoldDB" id="W4KJX7"/>
<dbReference type="RefSeq" id="XP_009542936.1">
    <property type="nucleotide sequence ID" value="XM_009544641.1"/>
</dbReference>
<organism evidence="1 2">
    <name type="scientific">Heterobasidion irregulare (strain TC 32-1)</name>
    <dbReference type="NCBI Taxonomy" id="747525"/>
    <lineage>
        <taxon>Eukaryota</taxon>
        <taxon>Fungi</taxon>
        <taxon>Dikarya</taxon>
        <taxon>Basidiomycota</taxon>
        <taxon>Agaricomycotina</taxon>
        <taxon>Agaricomycetes</taxon>
        <taxon>Russulales</taxon>
        <taxon>Bondarzewiaceae</taxon>
        <taxon>Heterobasidion</taxon>
        <taxon>Heterobasidion annosum species complex</taxon>
    </lineage>
</organism>
<proteinExistence type="predicted"/>
<evidence type="ECO:0000313" key="1">
    <source>
        <dbReference type="EMBL" id="ETW86168.1"/>
    </source>
</evidence>
<keyword evidence="2" id="KW-1185">Reference proteome</keyword>
<accession>W4KJX7</accession>
<name>W4KJX7_HETIT</name>
<dbReference type="EMBL" id="KI925455">
    <property type="protein sequence ID" value="ETW86168.1"/>
    <property type="molecule type" value="Genomic_DNA"/>
</dbReference>
<dbReference type="Proteomes" id="UP000030671">
    <property type="component" value="Unassembled WGS sequence"/>
</dbReference>
<dbReference type="HOGENOM" id="CLU_2812674_0_0_1"/>